<feature type="domain" description="Protein kinase" evidence="10">
    <location>
        <begin position="1"/>
        <end position="74"/>
    </location>
</feature>
<dbReference type="GO" id="GO:0008385">
    <property type="term" value="C:IkappaB kinase complex"/>
    <property type="evidence" value="ECO:0007669"/>
    <property type="project" value="TreeGrafter"/>
</dbReference>
<dbReference type="InterPro" id="IPR008271">
    <property type="entry name" value="Ser/Thr_kinase_AS"/>
</dbReference>
<dbReference type="GO" id="GO:0033209">
    <property type="term" value="P:tumor necrosis factor-mediated signaling pathway"/>
    <property type="evidence" value="ECO:0007669"/>
    <property type="project" value="TreeGrafter"/>
</dbReference>
<evidence type="ECO:0000256" key="2">
    <source>
        <dbReference type="ARBA" id="ARBA00012442"/>
    </source>
</evidence>
<evidence type="ECO:0000256" key="6">
    <source>
        <dbReference type="ARBA" id="ARBA00022741"/>
    </source>
</evidence>
<gene>
    <name evidence="11" type="primary">RvY_15070-1</name>
    <name evidence="11" type="synonym">RvY_15070.1</name>
    <name evidence="11" type="ORF">RvY_15070</name>
</gene>
<reference evidence="11 12" key="1">
    <citation type="journal article" date="2016" name="Nat. Commun.">
        <title>Extremotolerant tardigrade genome and improved radiotolerance of human cultured cells by tardigrade-unique protein.</title>
        <authorList>
            <person name="Hashimoto T."/>
            <person name="Horikawa D.D."/>
            <person name="Saito Y."/>
            <person name="Kuwahara H."/>
            <person name="Kozuka-Hata H."/>
            <person name="Shin-I T."/>
            <person name="Minakuchi Y."/>
            <person name="Ohishi K."/>
            <person name="Motoyama A."/>
            <person name="Aizu T."/>
            <person name="Enomoto A."/>
            <person name="Kondo K."/>
            <person name="Tanaka S."/>
            <person name="Hara Y."/>
            <person name="Koshikawa S."/>
            <person name="Sagara H."/>
            <person name="Miura T."/>
            <person name="Yokobori S."/>
            <person name="Miyagawa K."/>
            <person name="Suzuki Y."/>
            <person name="Kubo T."/>
            <person name="Oyama M."/>
            <person name="Kohara Y."/>
            <person name="Fujiyama A."/>
            <person name="Arakawa K."/>
            <person name="Katayama T."/>
            <person name="Toyoda A."/>
            <person name="Kunieda T."/>
        </authorList>
    </citation>
    <scope>NUCLEOTIDE SEQUENCE [LARGE SCALE GENOMIC DNA]</scope>
    <source>
        <strain evidence="11 12">YOKOZUNA-1</strain>
    </source>
</reference>
<dbReference type="InterPro" id="IPR051180">
    <property type="entry name" value="IKK"/>
</dbReference>
<dbReference type="PANTHER" id="PTHR22969">
    <property type="entry name" value="IKB KINASE"/>
    <property type="match status" value="1"/>
</dbReference>
<dbReference type="Pfam" id="PF00069">
    <property type="entry name" value="Pkinase"/>
    <property type="match status" value="1"/>
</dbReference>
<evidence type="ECO:0000313" key="12">
    <source>
        <dbReference type="Proteomes" id="UP000186922"/>
    </source>
</evidence>
<proteinExistence type="predicted"/>
<name>A0A1D1VYF0_RAMVA</name>
<dbReference type="GO" id="GO:0045944">
    <property type="term" value="P:positive regulation of transcription by RNA polymerase II"/>
    <property type="evidence" value="ECO:0007669"/>
    <property type="project" value="TreeGrafter"/>
</dbReference>
<dbReference type="PROSITE" id="PS50011">
    <property type="entry name" value="PROTEIN_KINASE_DOM"/>
    <property type="match status" value="1"/>
</dbReference>
<dbReference type="EC" id="2.7.11.10" evidence="2"/>
<dbReference type="OrthoDB" id="6373300at2759"/>
<evidence type="ECO:0000259" key="10">
    <source>
        <dbReference type="PROSITE" id="PS50011"/>
    </source>
</evidence>
<dbReference type="InterPro" id="IPR000719">
    <property type="entry name" value="Prot_kinase_dom"/>
</dbReference>
<dbReference type="EMBL" id="BDGG01000011">
    <property type="protein sequence ID" value="GAV04858.1"/>
    <property type="molecule type" value="Genomic_DNA"/>
</dbReference>
<keyword evidence="7" id="KW-0418">Kinase</keyword>
<dbReference type="Proteomes" id="UP000186922">
    <property type="component" value="Unassembled WGS sequence"/>
</dbReference>
<keyword evidence="3" id="KW-0963">Cytoplasm</keyword>
<evidence type="ECO:0000256" key="9">
    <source>
        <dbReference type="ARBA" id="ARBA00048789"/>
    </source>
</evidence>
<dbReference type="GO" id="GO:0005524">
    <property type="term" value="F:ATP binding"/>
    <property type="evidence" value="ECO:0007669"/>
    <property type="project" value="UniProtKB-KW"/>
</dbReference>
<comment type="subcellular location">
    <subcellularLocation>
        <location evidence="1">Cytoplasm</location>
    </subcellularLocation>
</comment>
<keyword evidence="8" id="KW-0067">ATP-binding</keyword>
<keyword evidence="4" id="KW-0723">Serine/threonine-protein kinase</keyword>
<sequence length="74" mass="8074">MKISHRDLKPQNILLHINGTTEEANLASKPCEQIVLKIGDLGGAKSFEHSMKTVGTSTVGTFHYMAPEVVRLPS</sequence>
<evidence type="ECO:0000256" key="5">
    <source>
        <dbReference type="ARBA" id="ARBA00022679"/>
    </source>
</evidence>
<evidence type="ECO:0000256" key="4">
    <source>
        <dbReference type="ARBA" id="ARBA00022527"/>
    </source>
</evidence>
<dbReference type="AlphaFoldDB" id="A0A1D1VYF0"/>
<protein>
    <recommendedName>
        <fullName evidence="2">IkappaB kinase</fullName>
        <ecNumber evidence="2">2.7.11.10</ecNumber>
    </recommendedName>
</protein>
<dbReference type="GO" id="GO:0008384">
    <property type="term" value="F:IkappaB kinase activity"/>
    <property type="evidence" value="ECO:0007669"/>
    <property type="project" value="UniProtKB-EC"/>
</dbReference>
<dbReference type="PANTHER" id="PTHR22969:SF17">
    <property type="entry name" value="INHIBITOR OF NUCLEAR FACTOR KAPPA-B KINASE SUBUNIT BETA"/>
    <property type="match status" value="1"/>
</dbReference>
<keyword evidence="12" id="KW-1185">Reference proteome</keyword>
<evidence type="ECO:0000256" key="7">
    <source>
        <dbReference type="ARBA" id="ARBA00022777"/>
    </source>
</evidence>
<evidence type="ECO:0000256" key="1">
    <source>
        <dbReference type="ARBA" id="ARBA00004496"/>
    </source>
</evidence>
<dbReference type="InterPro" id="IPR011009">
    <property type="entry name" value="Kinase-like_dom_sf"/>
</dbReference>
<accession>A0A1D1VYF0</accession>
<dbReference type="SUPFAM" id="SSF56112">
    <property type="entry name" value="Protein kinase-like (PK-like)"/>
    <property type="match status" value="1"/>
</dbReference>
<keyword evidence="5" id="KW-0808">Transferase</keyword>
<comment type="caution">
    <text evidence="11">The sequence shown here is derived from an EMBL/GenBank/DDBJ whole genome shotgun (WGS) entry which is preliminary data.</text>
</comment>
<evidence type="ECO:0000256" key="8">
    <source>
        <dbReference type="ARBA" id="ARBA00022840"/>
    </source>
</evidence>
<keyword evidence="6" id="KW-0547">Nucleotide-binding</keyword>
<dbReference type="PROSITE" id="PS00108">
    <property type="entry name" value="PROTEIN_KINASE_ST"/>
    <property type="match status" value="1"/>
</dbReference>
<evidence type="ECO:0000256" key="3">
    <source>
        <dbReference type="ARBA" id="ARBA00022490"/>
    </source>
</evidence>
<evidence type="ECO:0000313" key="11">
    <source>
        <dbReference type="EMBL" id="GAV04858.1"/>
    </source>
</evidence>
<organism evidence="11 12">
    <name type="scientific">Ramazzottius varieornatus</name>
    <name type="common">Water bear</name>
    <name type="synonym">Tardigrade</name>
    <dbReference type="NCBI Taxonomy" id="947166"/>
    <lineage>
        <taxon>Eukaryota</taxon>
        <taxon>Metazoa</taxon>
        <taxon>Ecdysozoa</taxon>
        <taxon>Tardigrada</taxon>
        <taxon>Eutardigrada</taxon>
        <taxon>Parachela</taxon>
        <taxon>Hypsibioidea</taxon>
        <taxon>Ramazzottiidae</taxon>
        <taxon>Ramazzottius</taxon>
    </lineage>
</organism>
<dbReference type="Gene3D" id="1.10.510.10">
    <property type="entry name" value="Transferase(Phosphotransferase) domain 1"/>
    <property type="match status" value="1"/>
</dbReference>
<comment type="catalytic activity">
    <reaction evidence="9">
        <text>L-seryl-[I-kappa-B protein] + ATP = O-phospho-L-seryl-[I-kappa-B protein] + ADP + H(+)</text>
        <dbReference type="Rhea" id="RHEA:19073"/>
        <dbReference type="Rhea" id="RHEA-COMP:13698"/>
        <dbReference type="Rhea" id="RHEA-COMP:13699"/>
        <dbReference type="ChEBI" id="CHEBI:15378"/>
        <dbReference type="ChEBI" id="CHEBI:29999"/>
        <dbReference type="ChEBI" id="CHEBI:30616"/>
        <dbReference type="ChEBI" id="CHEBI:83421"/>
        <dbReference type="ChEBI" id="CHEBI:456216"/>
        <dbReference type="EC" id="2.7.11.10"/>
    </reaction>
</comment>